<organism evidence="1">
    <name type="scientific">Arundo donax</name>
    <name type="common">Giant reed</name>
    <name type="synonym">Donax arundinaceus</name>
    <dbReference type="NCBI Taxonomy" id="35708"/>
    <lineage>
        <taxon>Eukaryota</taxon>
        <taxon>Viridiplantae</taxon>
        <taxon>Streptophyta</taxon>
        <taxon>Embryophyta</taxon>
        <taxon>Tracheophyta</taxon>
        <taxon>Spermatophyta</taxon>
        <taxon>Magnoliopsida</taxon>
        <taxon>Liliopsida</taxon>
        <taxon>Poales</taxon>
        <taxon>Poaceae</taxon>
        <taxon>PACMAD clade</taxon>
        <taxon>Arundinoideae</taxon>
        <taxon>Arundineae</taxon>
        <taxon>Arundo</taxon>
    </lineage>
</organism>
<evidence type="ECO:0000313" key="1">
    <source>
        <dbReference type="EMBL" id="JAD96492.1"/>
    </source>
</evidence>
<reference evidence="1" key="1">
    <citation type="submission" date="2014-09" db="EMBL/GenBank/DDBJ databases">
        <authorList>
            <person name="Magalhaes I.L.F."/>
            <person name="Oliveira U."/>
            <person name="Santos F.R."/>
            <person name="Vidigal T.H.D.A."/>
            <person name="Brescovit A.D."/>
            <person name="Santos A.J."/>
        </authorList>
    </citation>
    <scope>NUCLEOTIDE SEQUENCE</scope>
    <source>
        <tissue evidence="1">Shoot tissue taken approximately 20 cm above the soil surface</tissue>
    </source>
</reference>
<name>A0A0A9EKC1_ARUDO</name>
<proteinExistence type="predicted"/>
<dbReference type="EMBL" id="GBRH01201403">
    <property type="protein sequence ID" value="JAD96492.1"/>
    <property type="molecule type" value="Transcribed_RNA"/>
</dbReference>
<protein>
    <submittedName>
        <fullName evidence="1">Uncharacterized protein</fullName>
    </submittedName>
</protein>
<accession>A0A0A9EKC1</accession>
<sequence>MVFLHLQKLKTSHSG</sequence>
<reference evidence="1" key="2">
    <citation type="journal article" date="2015" name="Data Brief">
        <title>Shoot transcriptome of the giant reed, Arundo donax.</title>
        <authorList>
            <person name="Barrero R.A."/>
            <person name="Guerrero F.D."/>
            <person name="Moolhuijzen P."/>
            <person name="Goolsby J.A."/>
            <person name="Tidwell J."/>
            <person name="Bellgard S.E."/>
            <person name="Bellgard M.I."/>
        </authorList>
    </citation>
    <scope>NUCLEOTIDE SEQUENCE</scope>
    <source>
        <tissue evidence="1">Shoot tissue taken approximately 20 cm above the soil surface</tissue>
    </source>
</reference>